<keyword evidence="10 12" id="KW-0378">Hydrolase</keyword>
<evidence type="ECO:0000259" key="13">
    <source>
        <dbReference type="PROSITE" id="PS51975"/>
    </source>
</evidence>
<dbReference type="PANTHER" id="PTHR10954:SF18">
    <property type="entry name" value="RIBONUCLEASE HII"/>
    <property type="match status" value="1"/>
</dbReference>
<dbReference type="GO" id="GO:0004523">
    <property type="term" value="F:RNA-DNA hybrid ribonuclease activity"/>
    <property type="evidence" value="ECO:0007669"/>
    <property type="project" value="UniProtKB-EC"/>
</dbReference>
<evidence type="ECO:0000313" key="15">
    <source>
        <dbReference type="Proteomes" id="UP000619536"/>
    </source>
</evidence>
<evidence type="ECO:0000313" key="14">
    <source>
        <dbReference type="EMBL" id="GGI14393.1"/>
    </source>
</evidence>
<keyword evidence="7 12" id="KW-0540">Nuclease</keyword>
<evidence type="ECO:0000256" key="9">
    <source>
        <dbReference type="ARBA" id="ARBA00022759"/>
    </source>
</evidence>
<dbReference type="PANTHER" id="PTHR10954">
    <property type="entry name" value="RIBONUCLEASE H2 SUBUNIT A"/>
    <property type="match status" value="1"/>
</dbReference>
<dbReference type="Proteomes" id="UP000619536">
    <property type="component" value="Unassembled WGS sequence"/>
</dbReference>
<keyword evidence="8" id="KW-0479">Metal-binding</keyword>
<evidence type="ECO:0000256" key="3">
    <source>
        <dbReference type="ARBA" id="ARBA00001946"/>
    </source>
</evidence>
<evidence type="ECO:0000256" key="10">
    <source>
        <dbReference type="ARBA" id="ARBA00022801"/>
    </source>
</evidence>
<dbReference type="EC" id="3.1.26.4" evidence="12"/>
<dbReference type="PROSITE" id="PS51975">
    <property type="entry name" value="RNASE_H_2"/>
    <property type="match status" value="1"/>
</dbReference>
<dbReference type="InterPro" id="IPR012337">
    <property type="entry name" value="RNaseH-like_sf"/>
</dbReference>
<dbReference type="Gene3D" id="3.30.420.10">
    <property type="entry name" value="Ribonuclease H-like superfamily/Ribonuclease H"/>
    <property type="match status" value="2"/>
</dbReference>
<evidence type="ECO:0000256" key="2">
    <source>
        <dbReference type="ARBA" id="ARBA00001936"/>
    </source>
</evidence>
<evidence type="ECO:0000256" key="7">
    <source>
        <dbReference type="ARBA" id="ARBA00022722"/>
    </source>
</evidence>
<dbReference type="GO" id="GO:0032299">
    <property type="term" value="C:ribonuclease H2 complex"/>
    <property type="evidence" value="ECO:0007669"/>
    <property type="project" value="TreeGrafter"/>
</dbReference>
<dbReference type="Pfam" id="PF01351">
    <property type="entry name" value="RNase_HII"/>
    <property type="match status" value="2"/>
</dbReference>
<comment type="cofactor">
    <cofactor evidence="3">
        <name>Mg(2+)</name>
        <dbReference type="ChEBI" id="CHEBI:18420"/>
    </cofactor>
</comment>
<protein>
    <recommendedName>
        <fullName evidence="12">Ribonuclease</fullName>
        <ecNumber evidence="12">3.1.26.4</ecNumber>
    </recommendedName>
</protein>
<accession>A0A8J3AJ23</accession>
<comment type="subcellular location">
    <subcellularLocation>
        <location evidence="5">Cytoplasm</location>
    </subcellularLocation>
</comment>
<evidence type="ECO:0000256" key="11">
    <source>
        <dbReference type="PROSITE-ProRule" id="PRU01319"/>
    </source>
</evidence>
<reference evidence="14" key="1">
    <citation type="journal article" date="2014" name="Int. J. Syst. Evol. Microbiol.">
        <title>Complete genome sequence of Corynebacterium casei LMG S-19264T (=DSM 44701T), isolated from a smear-ripened cheese.</title>
        <authorList>
            <consortium name="US DOE Joint Genome Institute (JGI-PGF)"/>
            <person name="Walter F."/>
            <person name="Albersmeier A."/>
            <person name="Kalinowski J."/>
            <person name="Ruckert C."/>
        </authorList>
    </citation>
    <scope>NUCLEOTIDE SEQUENCE</scope>
    <source>
        <strain evidence="14">CCM 8606</strain>
    </source>
</reference>
<comment type="caution">
    <text evidence="14">The sequence shown here is derived from an EMBL/GenBank/DDBJ whole genome shotgun (WGS) entry which is preliminary data.</text>
</comment>
<evidence type="ECO:0000256" key="1">
    <source>
        <dbReference type="ARBA" id="ARBA00000077"/>
    </source>
</evidence>
<dbReference type="InterPro" id="IPR036397">
    <property type="entry name" value="RNaseH_sf"/>
</dbReference>
<dbReference type="GO" id="GO:0003723">
    <property type="term" value="F:RNA binding"/>
    <property type="evidence" value="ECO:0007669"/>
    <property type="project" value="UniProtKB-UniRule"/>
</dbReference>
<gene>
    <name evidence="14" type="ORF">GCM10007377_10710</name>
</gene>
<comment type="function">
    <text evidence="4 12">Endonuclease that specifically degrades the RNA of RNA-DNA hybrids.</text>
</comment>
<comment type="caution">
    <text evidence="11">Lacks conserved residue(s) required for the propagation of feature annotation.</text>
</comment>
<dbReference type="EMBL" id="BMDH01000002">
    <property type="protein sequence ID" value="GGI14393.1"/>
    <property type="molecule type" value="Genomic_DNA"/>
</dbReference>
<reference evidence="14" key="2">
    <citation type="submission" date="2020-09" db="EMBL/GenBank/DDBJ databases">
        <authorList>
            <person name="Sun Q."/>
            <person name="Sedlacek I."/>
        </authorList>
    </citation>
    <scope>NUCLEOTIDE SEQUENCE</scope>
    <source>
        <strain evidence="14">CCM 8606</strain>
    </source>
</reference>
<name>A0A8J3AJ23_9BIFI</name>
<sequence length="278" mass="29698">MMATLIPRLVPTLDIEHQLAQKEHNVVVGFDEVGRGSLAGPAMVGAVALLARDSEEEAQWRVPSGVADSKILTEVRRQSLLHPLQHWCAAWAVGAVSAGEVDEWGITYALGVAAVRALNEIEMLLTTGKHTELGESGLAALAPNCVISPQWNGTIAGLGSQTPQVPVLARHELKVAGILDGPNDYITPVVSSFDAPELLEPIAVDTLVKADRQCASVAAAAVIAKVIRDELMGNLAHANPQWDDYAWASNKGYGSPAHRSAIAQHGPTAYHRLTWHLF</sequence>
<evidence type="ECO:0000256" key="6">
    <source>
        <dbReference type="ARBA" id="ARBA00022490"/>
    </source>
</evidence>
<comment type="similarity">
    <text evidence="12">Belongs to the RNase HII family.</text>
</comment>
<keyword evidence="9 12" id="KW-0255">Endonuclease</keyword>
<dbReference type="GO" id="GO:0043137">
    <property type="term" value="P:DNA replication, removal of RNA primer"/>
    <property type="evidence" value="ECO:0007669"/>
    <property type="project" value="TreeGrafter"/>
</dbReference>
<organism evidence="14 15">
    <name type="scientific">Galliscardovia ingluviei</name>
    <dbReference type="NCBI Taxonomy" id="1769422"/>
    <lineage>
        <taxon>Bacteria</taxon>
        <taxon>Bacillati</taxon>
        <taxon>Actinomycetota</taxon>
        <taxon>Actinomycetes</taxon>
        <taxon>Bifidobacteriales</taxon>
        <taxon>Bifidobacteriaceae</taxon>
        <taxon>Galliscardovia</taxon>
    </lineage>
</organism>
<keyword evidence="15" id="KW-1185">Reference proteome</keyword>
<comment type="cofactor">
    <cofactor evidence="2">
        <name>Mn(2+)</name>
        <dbReference type="ChEBI" id="CHEBI:29035"/>
    </cofactor>
</comment>
<dbReference type="GO" id="GO:0006298">
    <property type="term" value="P:mismatch repair"/>
    <property type="evidence" value="ECO:0007669"/>
    <property type="project" value="TreeGrafter"/>
</dbReference>
<proteinExistence type="inferred from homology"/>
<evidence type="ECO:0000256" key="4">
    <source>
        <dbReference type="ARBA" id="ARBA00004065"/>
    </source>
</evidence>
<evidence type="ECO:0000256" key="8">
    <source>
        <dbReference type="ARBA" id="ARBA00022723"/>
    </source>
</evidence>
<evidence type="ECO:0000256" key="5">
    <source>
        <dbReference type="ARBA" id="ARBA00004496"/>
    </source>
</evidence>
<dbReference type="InterPro" id="IPR024567">
    <property type="entry name" value="RNase_HII/HIII_dom"/>
</dbReference>
<dbReference type="SUPFAM" id="SSF53098">
    <property type="entry name" value="Ribonuclease H-like"/>
    <property type="match status" value="2"/>
</dbReference>
<evidence type="ECO:0000256" key="12">
    <source>
        <dbReference type="RuleBase" id="RU003515"/>
    </source>
</evidence>
<feature type="domain" description="RNase H type-2" evidence="13">
    <location>
        <begin position="25"/>
        <end position="278"/>
    </location>
</feature>
<dbReference type="GO" id="GO:0046872">
    <property type="term" value="F:metal ion binding"/>
    <property type="evidence" value="ECO:0007669"/>
    <property type="project" value="UniProtKB-KW"/>
</dbReference>
<keyword evidence="6" id="KW-0963">Cytoplasm</keyword>
<dbReference type="AlphaFoldDB" id="A0A8J3AJ23"/>
<comment type="catalytic activity">
    <reaction evidence="1 12">
        <text>Endonucleolytic cleavage to 5'-phosphomonoester.</text>
        <dbReference type="EC" id="3.1.26.4"/>
    </reaction>
</comment>
<dbReference type="GO" id="GO:0005737">
    <property type="term" value="C:cytoplasm"/>
    <property type="evidence" value="ECO:0007669"/>
    <property type="project" value="UniProtKB-SubCell"/>
</dbReference>
<dbReference type="InterPro" id="IPR001352">
    <property type="entry name" value="RNase_HII/HIII"/>
</dbReference>